<evidence type="ECO:0000313" key="2">
    <source>
        <dbReference type="EMBL" id="CUR36903.1"/>
    </source>
</evidence>
<dbReference type="AlphaFoldDB" id="A0A0U5JHF7"/>
<proteinExistence type="predicted"/>
<keyword evidence="1" id="KW-0175">Coiled coil</keyword>
<reference evidence="2" key="1">
    <citation type="submission" date="2015-10" db="EMBL/GenBank/DDBJ databases">
        <authorList>
            <person name="Gilbert D.G."/>
        </authorList>
    </citation>
    <scope>NUCLEOTIDE SEQUENCE</scope>
    <source>
        <strain evidence="2">Pg-3b</strain>
    </source>
</reference>
<evidence type="ECO:0008006" key="3">
    <source>
        <dbReference type="Google" id="ProtNLM"/>
    </source>
</evidence>
<gene>
    <name evidence="2" type="ORF">LRLP16767_LRPG3B_00695</name>
</gene>
<accession>A0A0U5JHF7</accession>
<sequence>MAIKNKKDKNEVLAIALQTQKNYCALAHQAYKTGRLDNLTDKQVDNLDFLEKFGYIELTPKETNKGIKTVRAISDSNRSTLKVPMVTANLAHTPIKEMNNTAQQLLDTVATIRVMKMLLKKRTGRNELYADMMTLSFRNVSMDREHYGNLRVAFFELKDMLMELKEALRKRKTFSEYGHFLAMVPSFETTLNKEAMEKMSGKNLFHPHVHVLMFYDEETNGEALRSEIWKIWKKIAEKHDRKVSKKAFGYENSYNPKDAKNEKAALIGSILEAQKYAMKPDIVNEMMSFDEGVGIASKRKEFNLEVFSEIYNVYVKQGRDNHSGSKSKFQVNSSGLFREAKMYVNKFKKVGLFSALVLKACDGDISSIPTLMSQVQTYNIIDNDKMGKKYHVYFSWFSDVTKLTRKEMLYYNRSILSGSYASGFDEKMLLHELREHGKLDPTKNKDEKELEKQRIFFWLLKEVNIPRSPLQIMSVIGDWANAYKQEIINLSSAIELTENKCKFYANSQLHKRKFMNLQLELAKLKESLKKITNDYHDVMDFGKAYEWAVDNCKEYSQAKVHDYKAENEAAVVREIAKKANMTEKDIEVLQKRALLHGDERIWKFLKMYVQFEYNKELEFDSDDEDSGFGVASQEFWMGERSEFQREKLANMILNNHEYYVEFDEVDFDLDGKPTHRNDSGLPNSIWKILQVYDKELSNHQNEEQESNAGSRLAA</sequence>
<dbReference type="RefSeq" id="WP_086132266.1">
    <property type="nucleotide sequence ID" value="NZ_LN887238.1"/>
</dbReference>
<name>A0A0U5JHF7_LIMRT</name>
<dbReference type="EMBL" id="LN887238">
    <property type="protein sequence ID" value="CUR36903.1"/>
    <property type="molecule type" value="Genomic_DNA"/>
</dbReference>
<organism evidence="2">
    <name type="scientific">Limosilactobacillus reuteri</name>
    <name type="common">Lactobacillus reuteri</name>
    <dbReference type="NCBI Taxonomy" id="1598"/>
    <lineage>
        <taxon>Bacteria</taxon>
        <taxon>Bacillati</taxon>
        <taxon>Bacillota</taxon>
        <taxon>Bacilli</taxon>
        <taxon>Lactobacillales</taxon>
        <taxon>Lactobacillaceae</taxon>
        <taxon>Limosilactobacillus</taxon>
    </lineage>
</organism>
<evidence type="ECO:0000256" key="1">
    <source>
        <dbReference type="SAM" id="Coils"/>
    </source>
</evidence>
<protein>
    <recommendedName>
        <fullName evidence="3">Replication protein</fullName>
    </recommendedName>
</protein>
<feature type="coiled-coil region" evidence="1">
    <location>
        <begin position="480"/>
        <end position="534"/>
    </location>
</feature>